<keyword evidence="3" id="KW-1185">Reference proteome</keyword>
<organism evidence="2 3">
    <name type="scientific">Telluria mixta</name>
    <dbReference type="NCBI Taxonomy" id="34071"/>
    <lineage>
        <taxon>Bacteria</taxon>
        <taxon>Pseudomonadati</taxon>
        <taxon>Pseudomonadota</taxon>
        <taxon>Betaproteobacteria</taxon>
        <taxon>Burkholderiales</taxon>
        <taxon>Oxalobacteraceae</taxon>
        <taxon>Telluria group</taxon>
        <taxon>Telluria</taxon>
    </lineage>
</organism>
<comment type="caution">
    <text evidence="2">The sequence shown here is derived from an EMBL/GenBank/DDBJ whole genome shotgun (WGS) entry which is preliminary data.</text>
</comment>
<protein>
    <recommendedName>
        <fullName evidence="4">DUF1440 domain-containing protein</fullName>
    </recommendedName>
</protein>
<feature type="transmembrane region" description="Helical" evidence="1">
    <location>
        <begin position="134"/>
        <end position="152"/>
    </location>
</feature>
<reference evidence="2" key="1">
    <citation type="submission" date="2022-08" db="EMBL/GenBank/DDBJ databases">
        <title>Reclassification of Massilia species as members of the genera Telluria, Duganella, Pseudoduganella, Mokoshia gen. nov. and Zemynaea gen. nov. using orthogonal and non-orthogonal genome-based approaches.</title>
        <authorList>
            <person name="Bowman J.P."/>
        </authorList>
    </citation>
    <scope>NUCLEOTIDE SEQUENCE</scope>
    <source>
        <strain evidence="2">LMG 11547</strain>
    </source>
</reference>
<evidence type="ECO:0008006" key="4">
    <source>
        <dbReference type="Google" id="ProtNLM"/>
    </source>
</evidence>
<keyword evidence="1" id="KW-0812">Transmembrane</keyword>
<evidence type="ECO:0000256" key="1">
    <source>
        <dbReference type="SAM" id="Phobius"/>
    </source>
</evidence>
<evidence type="ECO:0000313" key="3">
    <source>
        <dbReference type="Proteomes" id="UP001165263"/>
    </source>
</evidence>
<dbReference type="Proteomes" id="UP001165263">
    <property type="component" value="Unassembled WGS sequence"/>
</dbReference>
<gene>
    <name evidence="2" type="ORF">NX786_26190</name>
</gene>
<proteinExistence type="predicted"/>
<dbReference type="EMBL" id="JANUHC010000011">
    <property type="protein sequence ID" value="MCS0632828.1"/>
    <property type="molecule type" value="Genomic_DNA"/>
</dbReference>
<evidence type="ECO:0000313" key="2">
    <source>
        <dbReference type="EMBL" id="MCS0632828.1"/>
    </source>
</evidence>
<keyword evidence="1" id="KW-0472">Membrane</keyword>
<keyword evidence="1" id="KW-1133">Transmembrane helix</keyword>
<name>A0ABT2C606_9BURK</name>
<dbReference type="RefSeq" id="WP_259451837.1">
    <property type="nucleotide sequence ID" value="NZ_CP119520.1"/>
</dbReference>
<sequence>MESWNTAFRRGVVGGATSSLLSTAALALLGRREAGSAYAPTNAVSHWIHGDEALHEHTPTLRHTVPGYLIHHGSAMFWAVLFERLCGHLLDRKNPATTLGVATAASAVACFADYQLTPDRFKPGFEAHLSRPSLAVVYGAFGVGLALGAMLTRRS</sequence>
<feature type="transmembrane region" description="Helical" evidence="1">
    <location>
        <begin position="94"/>
        <end position="114"/>
    </location>
</feature>
<accession>A0ABT2C606</accession>